<comment type="caution">
    <text evidence="2">The sequence shown here is derived from an EMBL/GenBank/DDBJ whole genome shotgun (WGS) entry which is preliminary data.</text>
</comment>
<dbReference type="InterPro" id="IPR041519">
    <property type="entry name" value="HEPN_RiboL-PSP"/>
</dbReference>
<keyword evidence="3" id="KW-1185">Reference proteome</keyword>
<protein>
    <submittedName>
        <fullName evidence="2">MAE_28990/MAE_18760 family HEPN-like nuclease</fullName>
    </submittedName>
</protein>
<reference evidence="3" key="1">
    <citation type="journal article" date="2019" name="Int. J. Syst. Evol. Microbiol.">
        <title>The Global Catalogue of Microorganisms (GCM) 10K type strain sequencing project: providing services to taxonomists for standard genome sequencing and annotation.</title>
        <authorList>
            <consortium name="The Broad Institute Genomics Platform"/>
            <consortium name="The Broad Institute Genome Sequencing Center for Infectious Disease"/>
            <person name="Wu L."/>
            <person name="Ma J."/>
        </authorList>
    </citation>
    <scope>NUCLEOTIDE SEQUENCE [LARGE SCALE GENOMIC DNA]</scope>
    <source>
        <strain evidence="3">CGMCC 4.7289</strain>
    </source>
</reference>
<evidence type="ECO:0000313" key="2">
    <source>
        <dbReference type="EMBL" id="MFC4130587.1"/>
    </source>
</evidence>
<gene>
    <name evidence="2" type="ORF">ACFOZ4_08215</name>
</gene>
<feature type="domain" description="RiboL-PSP-HEPN" evidence="1">
    <location>
        <begin position="55"/>
        <end position="228"/>
    </location>
</feature>
<dbReference type="Proteomes" id="UP001595816">
    <property type="component" value="Unassembled WGS sequence"/>
</dbReference>
<dbReference type="Pfam" id="PF18735">
    <property type="entry name" value="HEPN_RiboL-PSP"/>
    <property type="match status" value="1"/>
</dbReference>
<dbReference type="RefSeq" id="WP_253757616.1">
    <property type="nucleotide sequence ID" value="NZ_JAMZDZ010000001.1"/>
</dbReference>
<evidence type="ECO:0000313" key="3">
    <source>
        <dbReference type="Proteomes" id="UP001595816"/>
    </source>
</evidence>
<proteinExistence type="predicted"/>
<sequence length="402" mass="43572">MDLATPVLQADEGFRETRQLIEMSALLLDLRRKTSVAATTDEARSIFKIAAGNGWRRQVYSAVIVQAYATHERFVRDLAKAVGDFLTETYATYDDLPRRTKDEHMKLAVRRLQDVTERGHSQEVVDPQRILSRLTACLDGGLQLNLDVLVRHPANYRSGVVEEVFSRFGLDVRTTSSREDLSVLVGGVLNGVYASAASVVDDLADRRNQVAHGGLVEEILGAEDLAGIVDAVAGYDLWLARHVADCLLSDLIRRNGTPIATVDRTWRNPNTGISSIARLVDVASSLIRGDVVYVVIPQTAKASTCSIVSIQVHNEPADAAKPGGGPFGVDLGHGVTKGVRIYVLNDRWKSIANALRRVADLAPIGQQDRAIASLVPSQHEPEAAEMVVLGGMTAPATEPATE</sequence>
<dbReference type="EMBL" id="JBHSAY010000005">
    <property type="protein sequence ID" value="MFC4130587.1"/>
    <property type="molecule type" value="Genomic_DNA"/>
</dbReference>
<accession>A0ABV8LJX3</accession>
<organism evidence="2 3">
    <name type="scientific">Hamadaea flava</name>
    <dbReference type="NCBI Taxonomy" id="1742688"/>
    <lineage>
        <taxon>Bacteria</taxon>
        <taxon>Bacillati</taxon>
        <taxon>Actinomycetota</taxon>
        <taxon>Actinomycetes</taxon>
        <taxon>Micromonosporales</taxon>
        <taxon>Micromonosporaceae</taxon>
        <taxon>Hamadaea</taxon>
    </lineage>
</organism>
<evidence type="ECO:0000259" key="1">
    <source>
        <dbReference type="Pfam" id="PF18735"/>
    </source>
</evidence>
<name>A0ABV8LJX3_9ACTN</name>